<evidence type="ECO:0000313" key="8">
    <source>
        <dbReference type="Proteomes" id="UP001597492"/>
    </source>
</evidence>
<keyword evidence="5" id="KW-0812">Transmembrane</keyword>
<dbReference type="SUPFAM" id="SSF50494">
    <property type="entry name" value="Trypsin-like serine proteases"/>
    <property type="match status" value="1"/>
</dbReference>
<dbReference type="RefSeq" id="WP_235619835.1">
    <property type="nucleotide sequence ID" value="NZ_JBHUNE010000006.1"/>
</dbReference>
<comment type="similarity">
    <text evidence="1">Belongs to the peptidase S1C family.</text>
</comment>
<name>A0ABW5V1Y8_9MICO</name>
<feature type="domain" description="PDZ" evidence="6">
    <location>
        <begin position="375"/>
        <end position="467"/>
    </location>
</feature>
<dbReference type="EC" id="3.4.21.-" evidence="7"/>
<dbReference type="InterPro" id="IPR009003">
    <property type="entry name" value="Peptidase_S1_PA"/>
</dbReference>
<keyword evidence="5" id="KW-0472">Membrane</keyword>
<proteinExistence type="inferred from homology"/>
<dbReference type="SUPFAM" id="SSF50156">
    <property type="entry name" value="PDZ domain-like"/>
    <property type="match status" value="1"/>
</dbReference>
<gene>
    <name evidence="7" type="ORF">ACFSW7_09625</name>
</gene>
<feature type="region of interest" description="Disordered" evidence="4">
    <location>
        <begin position="1"/>
        <end position="120"/>
    </location>
</feature>
<dbReference type="InterPro" id="IPR001940">
    <property type="entry name" value="Peptidase_S1C"/>
</dbReference>
<keyword evidence="5" id="KW-1133">Transmembrane helix</keyword>
<dbReference type="InterPro" id="IPR051201">
    <property type="entry name" value="Chloro_Bact_Ser_Proteases"/>
</dbReference>
<dbReference type="PROSITE" id="PS50106">
    <property type="entry name" value="PDZ"/>
    <property type="match status" value="1"/>
</dbReference>
<accession>A0ABW5V1Y8</accession>
<evidence type="ECO:0000256" key="4">
    <source>
        <dbReference type="SAM" id="MobiDB-lite"/>
    </source>
</evidence>
<protein>
    <submittedName>
        <fullName evidence="7">S1C family serine protease</fullName>
        <ecNumber evidence="7">3.4.21.-</ecNumber>
    </submittedName>
</protein>
<dbReference type="PANTHER" id="PTHR43343">
    <property type="entry name" value="PEPTIDASE S12"/>
    <property type="match status" value="1"/>
</dbReference>
<dbReference type="GO" id="GO:0008233">
    <property type="term" value="F:peptidase activity"/>
    <property type="evidence" value="ECO:0007669"/>
    <property type="project" value="UniProtKB-KW"/>
</dbReference>
<evidence type="ECO:0000313" key="7">
    <source>
        <dbReference type="EMBL" id="MFD2758635.1"/>
    </source>
</evidence>
<keyword evidence="8" id="KW-1185">Reference proteome</keyword>
<evidence type="ECO:0000256" key="5">
    <source>
        <dbReference type="SAM" id="Phobius"/>
    </source>
</evidence>
<evidence type="ECO:0000256" key="1">
    <source>
        <dbReference type="ARBA" id="ARBA00010541"/>
    </source>
</evidence>
<dbReference type="Pfam" id="PF13180">
    <property type="entry name" value="PDZ_2"/>
    <property type="match status" value="1"/>
</dbReference>
<evidence type="ECO:0000256" key="2">
    <source>
        <dbReference type="ARBA" id="ARBA00022670"/>
    </source>
</evidence>
<feature type="compositionally biased region" description="Basic and acidic residues" evidence="4">
    <location>
        <begin position="39"/>
        <end position="49"/>
    </location>
</feature>
<dbReference type="Proteomes" id="UP001597492">
    <property type="component" value="Unassembled WGS sequence"/>
</dbReference>
<reference evidence="8" key="1">
    <citation type="journal article" date="2019" name="Int. J. Syst. Evol. Microbiol.">
        <title>The Global Catalogue of Microorganisms (GCM) 10K type strain sequencing project: providing services to taxonomists for standard genome sequencing and annotation.</title>
        <authorList>
            <consortium name="The Broad Institute Genomics Platform"/>
            <consortium name="The Broad Institute Genome Sequencing Center for Infectious Disease"/>
            <person name="Wu L."/>
            <person name="Ma J."/>
        </authorList>
    </citation>
    <scope>NUCLEOTIDE SEQUENCE [LARGE SCALE GENOMIC DNA]</scope>
    <source>
        <strain evidence="8">TISTR 1514</strain>
    </source>
</reference>
<dbReference type="PANTHER" id="PTHR43343:SF3">
    <property type="entry name" value="PROTEASE DO-LIKE 8, CHLOROPLASTIC"/>
    <property type="match status" value="1"/>
</dbReference>
<dbReference type="Gene3D" id="2.30.42.10">
    <property type="match status" value="1"/>
</dbReference>
<dbReference type="Pfam" id="PF13365">
    <property type="entry name" value="Trypsin_2"/>
    <property type="match status" value="1"/>
</dbReference>
<dbReference type="SMART" id="SM00228">
    <property type="entry name" value="PDZ"/>
    <property type="match status" value="1"/>
</dbReference>
<dbReference type="GO" id="GO:0006508">
    <property type="term" value="P:proteolysis"/>
    <property type="evidence" value="ECO:0007669"/>
    <property type="project" value="UniProtKB-KW"/>
</dbReference>
<dbReference type="Gene3D" id="2.40.10.10">
    <property type="entry name" value="Trypsin-like serine proteases"/>
    <property type="match status" value="2"/>
</dbReference>
<keyword evidence="2 7" id="KW-0645">Protease</keyword>
<feature type="transmembrane region" description="Helical" evidence="5">
    <location>
        <begin position="128"/>
        <end position="152"/>
    </location>
</feature>
<dbReference type="InterPro" id="IPR043504">
    <property type="entry name" value="Peptidase_S1_PA_chymotrypsin"/>
</dbReference>
<sequence length="484" mass="48012">MSEEHTGANKFGDMPALPPIGSSTPPAATPPAATPEDPQPEHESSDREGANPYERNSYGPGSYQQPATGWYGVPPAGQAATQRLDVTEEAGHGQQSGPEPAVQFPAPETSHTGTVAARKPKKPLGTGAVIGIAAATALIVGVGSAVGTWALLPSGGVSGGSTNTVMQADANDTNWTAVASEIENSVVSIQVETSQGTSQGSGVVWDNEGHIVTNNHVVEGAGDGGSVTITVGNRGYEATVLGTDPATDLAVIKVEDATDALVPITLGDSDALEVGDGVMAIGSPLGLSGSYTTGIVSALNRPVTTGEVSGNSVVTNAIQTSAALNPGNSGGALVDATGQLVGINSSIATLGSTDASGASGSIGIGFAIPVALVQNVASQLIESGTVEHAWLGTANVDGQASFEGSVILGAEVKEITADGPADEAGIEEGDLIVGVNGQDVSSSSSLVGAVRTLTAGDTATLTIIRDGKQTEIDVKLGVSPTLNG</sequence>
<keyword evidence="3 7" id="KW-0378">Hydrolase</keyword>
<comment type="caution">
    <text evidence="7">The sequence shown here is derived from an EMBL/GenBank/DDBJ whole genome shotgun (WGS) entry which is preliminary data.</text>
</comment>
<dbReference type="PRINTS" id="PR00834">
    <property type="entry name" value="PROTEASES2C"/>
</dbReference>
<evidence type="ECO:0000256" key="3">
    <source>
        <dbReference type="ARBA" id="ARBA00022801"/>
    </source>
</evidence>
<dbReference type="InterPro" id="IPR036034">
    <property type="entry name" value="PDZ_sf"/>
</dbReference>
<dbReference type="InterPro" id="IPR001478">
    <property type="entry name" value="PDZ"/>
</dbReference>
<evidence type="ECO:0000259" key="6">
    <source>
        <dbReference type="PROSITE" id="PS50106"/>
    </source>
</evidence>
<dbReference type="EMBL" id="JBHUNE010000006">
    <property type="protein sequence ID" value="MFD2758635.1"/>
    <property type="molecule type" value="Genomic_DNA"/>
</dbReference>
<organism evidence="7 8">
    <name type="scientific">Gulosibacter faecalis</name>
    <dbReference type="NCBI Taxonomy" id="272240"/>
    <lineage>
        <taxon>Bacteria</taxon>
        <taxon>Bacillati</taxon>
        <taxon>Actinomycetota</taxon>
        <taxon>Actinomycetes</taxon>
        <taxon>Micrococcales</taxon>
        <taxon>Microbacteriaceae</taxon>
        <taxon>Gulosibacter</taxon>
    </lineage>
</organism>